<dbReference type="PANTHER" id="PTHR21087">
    <property type="entry name" value="SHIKIMATE KINASE"/>
    <property type="match status" value="1"/>
</dbReference>
<feature type="binding site" evidence="11">
    <location>
        <position position="59"/>
    </location>
    <ligand>
        <name>substrate</name>
    </ligand>
</feature>
<dbReference type="PANTHER" id="PTHR21087:SF16">
    <property type="entry name" value="SHIKIMATE KINASE 1, CHLOROPLASTIC"/>
    <property type="match status" value="1"/>
</dbReference>
<evidence type="ECO:0000256" key="5">
    <source>
        <dbReference type="ARBA" id="ARBA00022679"/>
    </source>
</evidence>
<sequence>MAPRIVLVGLPGSGKSTIGRRLSHALNLPLNDSDQLIEQVYDGRSCGEIFSTLGEKDFRTVEADVIAEALKKNGILSLGGGAVVTKSTRELLKDHSVVFLDISVDEGVRRTSRTKTRPLLDVPNPREKYQHLYDTRRSLYQEVATYTVRCDAKDPRRVVTDILNQIEE</sequence>
<comment type="caution">
    <text evidence="11">Lacks conserved residue(s) required for the propagation of feature annotation.</text>
</comment>
<evidence type="ECO:0000256" key="7">
    <source>
        <dbReference type="ARBA" id="ARBA00022777"/>
    </source>
</evidence>
<comment type="caution">
    <text evidence="12">The sequence shown here is derived from an EMBL/GenBank/DDBJ whole genome shotgun (WGS) entry which is preliminary data.</text>
</comment>
<dbReference type="PRINTS" id="PR01100">
    <property type="entry name" value="SHIKIMTKNASE"/>
</dbReference>
<keyword evidence="6 11" id="KW-0547">Nucleotide-binding</keyword>
<keyword evidence="11" id="KW-0479">Metal-binding</keyword>
<dbReference type="InterPro" id="IPR023000">
    <property type="entry name" value="Shikimate_kinase_CS"/>
</dbReference>
<keyword evidence="11" id="KW-0460">Magnesium</keyword>
<evidence type="ECO:0000313" key="12">
    <source>
        <dbReference type="EMBL" id="KAB3523442.1"/>
    </source>
</evidence>
<evidence type="ECO:0000256" key="9">
    <source>
        <dbReference type="ARBA" id="ARBA00023141"/>
    </source>
</evidence>
<dbReference type="Proteomes" id="UP000436181">
    <property type="component" value="Unassembled WGS sequence"/>
</dbReference>
<protein>
    <recommendedName>
        <fullName evidence="3 11">Shikimate kinase</fullName>
        <shortName evidence="11">SK</shortName>
        <ecNumber evidence="3 11">2.7.1.71</ecNumber>
    </recommendedName>
</protein>
<name>A0ABQ6VG94_9CORY</name>
<keyword evidence="11" id="KW-0963">Cytoplasm</keyword>
<comment type="catalytic activity">
    <reaction evidence="10 11">
        <text>shikimate + ATP = 3-phosphoshikimate + ADP + H(+)</text>
        <dbReference type="Rhea" id="RHEA:13121"/>
        <dbReference type="ChEBI" id="CHEBI:15378"/>
        <dbReference type="ChEBI" id="CHEBI:30616"/>
        <dbReference type="ChEBI" id="CHEBI:36208"/>
        <dbReference type="ChEBI" id="CHEBI:145989"/>
        <dbReference type="ChEBI" id="CHEBI:456216"/>
        <dbReference type="EC" id="2.7.1.71"/>
    </reaction>
</comment>
<comment type="pathway">
    <text evidence="1 11">Metabolic intermediate biosynthesis; chorismate biosynthesis; chorismate from D-erythrose 4-phosphate and phosphoenolpyruvate: step 5/7.</text>
</comment>
<organism evidence="12 13">
    <name type="scientific">Corynebacterium zhongnanshanii</name>
    <dbReference type="NCBI Taxonomy" id="2768834"/>
    <lineage>
        <taxon>Bacteria</taxon>
        <taxon>Bacillati</taxon>
        <taxon>Actinomycetota</taxon>
        <taxon>Actinomycetes</taxon>
        <taxon>Mycobacteriales</taxon>
        <taxon>Corynebacteriaceae</taxon>
        <taxon>Corynebacterium</taxon>
    </lineage>
</organism>
<keyword evidence="8 11" id="KW-0067">ATP-binding</keyword>
<feature type="binding site" evidence="11">
    <location>
        <position position="117"/>
    </location>
    <ligand>
        <name>ATP</name>
        <dbReference type="ChEBI" id="CHEBI:30616"/>
    </ligand>
</feature>
<evidence type="ECO:0000256" key="3">
    <source>
        <dbReference type="ARBA" id="ARBA00012154"/>
    </source>
</evidence>
<dbReference type="EMBL" id="WBZJ01000001">
    <property type="protein sequence ID" value="KAB3523442.1"/>
    <property type="molecule type" value="Genomic_DNA"/>
</dbReference>
<evidence type="ECO:0000256" key="10">
    <source>
        <dbReference type="ARBA" id="ARBA00048567"/>
    </source>
</evidence>
<feature type="binding site" evidence="11">
    <location>
        <position position="34"/>
    </location>
    <ligand>
        <name>substrate</name>
    </ligand>
</feature>
<evidence type="ECO:0000256" key="8">
    <source>
        <dbReference type="ARBA" id="ARBA00022840"/>
    </source>
</evidence>
<dbReference type="GO" id="GO:0016301">
    <property type="term" value="F:kinase activity"/>
    <property type="evidence" value="ECO:0007669"/>
    <property type="project" value="UniProtKB-KW"/>
</dbReference>
<evidence type="ECO:0000256" key="2">
    <source>
        <dbReference type="ARBA" id="ARBA00006997"/>
    </source>
</evidence>
<evidence type="ECO:0000313" key="13">
    <source>
        <dbReference type="Proteomes" id="UP000436181"/>
    </source>
</evidence>
<dbReference type="RefSeq" id="WP_151841573.1">
    <property type="nucleotide sequence ID" value="NZ_CP061033.1"/>
</dbReference>
<comment type="subunit">
    <text evidence="11">Monomer.</text>
</comment>
<dbReference type="EC" id="2.7.1.71" evidence="3 11"/>
<proteinExistence type="inferred from homology"/>
<keyword evidence="7 11" id="KW-0418">Kinase</keyword>
<dbReference type="PROSITE" id="PS01128">
    <property type="entry name" value="SHIKIMATE_KINASE"/>
    <property type="match status" value="1"/>
</dbReference>
<evidence type="ECO:0000256" key="1">
    <source>
        <dbReference type="ARBA" id="ARBA00004842"/>
    </source>
</evidence>
<keyword evidence="9 11" id="KW-0057">Aromatic amino acid biosynthesis</keyword>
<feature type="binding site" evidence="11">
    <location>
        <position position="80"/>
    </location>
    <ligand>
        <name>substrate</name>
    </ligand>
</feature>
<comment type="subcellular location">
    <subcellularLocation>
        <location evidence="11">Cytoplasm</location>
    </subcellularLocation>
</comment>
<accession>A0ABQ6VG94</accession>
<keyword evidence="5 11" id="KW-0808">Transferase</keyword>
<dbReference type="CDD" id="cd00464">
    <property type="entry name" value="SK"/>
    <property type="match status" value="1"/>
</dbReference>
<reference evidence="12 13" key="1">
    <citation type="submission" date="2019-10" db="EMBL/GenBank/DDBJ databases">
        <title>Corynebacterium sp novel species isolated from the respiratory tract of Marmot.</title>
        <authorList>
            <person name="Zhang G."/>
        </authorList>
    </citation>
    <scope>NUCLEOTIDE SEQUENCE [LARGE SCALE GENOMIC DNA]</scope>
    <source>
        <strain evidence="12 13">336</strain>
    </source>
</reference>
<feature type="binding site" evidence="11">
    <location>
        <position position="136"/>
    </location>
    <ligand>
        <name>substrate</name>
    </ligand>
</feature>
<dbReference type="InterPro" id="IPR027417">
    <property type="entry name" value="P-loop_NTPase"/>
</dbReference>
<evidence type="ECO:0000256" key="4">
    <source>
        <dbReference type="ARBA" id="ARBA00022605"/>
    </source>
</evidence>
<feature type="binding site" evidence="11">
    <location>
        <begin position="12"/>
        <end position="17"/>
    </location>
    <ligand>
        <name>ATP</name>
        <dbReference type="ChEBI" id="CHEBI:30616"/>
    </ligand>
</feature>
<keyword evidence="4 11" id="KW-0028">Amino-acid biosynthesis</keyword>
<comment type="function">
    <text evidence="11">Catalyzes the specific phosphorylation of the 3-hydroxyl group of shikimic acid using ATP as a cosubstrate.</text>
</comment>
<dbReference type="HAMAP" id="MF_00109">
    <property type="entry name" value="Shikimate_kinase"/>
    <property type="match status" value="1"/>
</dbReference>
<dbReference type="InterPro" id="IPR031322">
    <property type="entry name" value="Shikimate/glucono_kinase"/>
</dbReference>
<dbReference type="SUPFAM" id="SSF52540">
    <property type="entry name" value="P-loop containing nucleoside triphosphate hydrolases"/>
    <property type="match status" value="1"/>
</dbReference>
<dbReference type="Gene3D" id="3.40.50.300">
    <property type="entry name" value="P-loop containing nucleotide triphosphate hydrolases"/>
    <property type="match status" value="1"/>
</dbReference>
<dbReference type="Pfam" id="PF01202">
    <property type="entry name" value="SKI"/>
    <property type="match status" value="1"/>
</dbReference>
<evidence type="ECO:0000256" key="11">
    <source>
        <dbReference type="HAMAP-Rule" id="MF_00109"/>
    </source>
</evidence>
<keyword evidence="13" id="KW-1185">Reference proteome</keyword>
<feature type="binding site" evidence="11">
    <location>
        <position position="16"/>
    </location>
    <ligand>
        <name>Mg(2+)</name>
        <dbReference type="ChEBI" id="CHEBI:18420"/>
    </ligand>
</feature>
<gene>
    <name evidence="11" type="primary">aroK</name>
    <name evidence="12" type="ORF">F8377_04810</name>
</gene>
<dbReference type="InterPro" id="IPR000623">
    <property type="entry name" value="Shikimate_kinase/TSH1"/>
</dbReference>
<comment type="cofactor">
    <cofactor evidence="11">
        <name>Mg(2+)</name>
        <dbReference type="ChEBI" id="CHEBI:18420"/>
    </cofactor>
    <text evidence="11">Binds 1 Mg(2+) ion per subunit.</text>
</comment>
<evidence type="ECO:0000256" key="6">
    <source>
        <dbReference type="ARBA" id="ARBA00022741"/>
    </source>
</evidence>
<comment type="similarity">
    <text evidence="2 11">Belongs to the shikimate kinase family.</text>
</comment>